<accession>A0A7R8VM06</accession>
<evidence type="ECO:0000313" key="1">
    <source>
        <dbReference type="EMBL" id="CAD7199460.1"/>
    </source>
</evidence>
<gene>
    <name evidence="1" type="ORF">TDIB3V08_LOCUS5709</name>
</gene>
<protein>
    <submittedName>
        <fullName evidence="1">Uncharacterized protein</fullName>
    </submittedName>
</protein>
<proteinExistence type="predicted"/>
<name>A0A7R8VM06_TIMDO</name>
<reference evidence="1" key="1">
    <citation type="submission" date="2020-11" db="EMBL/GenBank/DDBJ databases">
        <authorList>
            <person name="Tran Van P."/>
        </authorList>
    </citation>
    <scope>NUCLEOTIDE SEQUENCE</scope>
</reference>
<dbReference type="EMBL" id="OA566791">
    <property type="protein sequence ID" value="CAD7199460.1"/>
    <property type="molecule type" value="Genomic_DNA"/>
</dbReference>
<organism evidence="1">
    <name type="scientific">Timema douglasi</name>
    <name type="common">Walking stick</name>
    <dbReference type="NCBI Taxonomy" id="61478"/>
    <lineage>
        <taxon>Eukaryota</taxon>
        <taxon>Metazoa</taxon>
        <taxon>Ecdysozoa</taxon>
        <taxon>Arthropoda</taxon>
        <taxon>Hexapoda</taxon>
        <taxon>Insecta</taxon>
        <taxon>Pterygota</taxon>
        <taxon>Neoptera</taxon>
        <taxon>Polyneoptera</taxon>
        <taxon>Phasmatodea</taxon>
        <taxon>Timematodea</taxon>
        <taxon>Timematoidea</taxon>
        <taxon>Timematidae</taxon>
        <taxon>Timema</taxon>
    </lineage>
</organism>
<sequence length="151" mass="15986">MTQIPISPPRINEQVPCPPCVSHSLSVTRQGASQETLHSRLNGATLVQQIGMAATGGSVGVSGSSWPKWSVAVVVGVPVAVGVGYWYWKHRSPLPGQGDKAEILAEKPKLSSLASANQEISLDTAGVDSNSAMKEEVVQVTYFIPINKSCF</sequence>
<dbReference type="AlphaFoldDB" id="A0A7R8VM06"/>